<dbReference type="InterPro" id="IPR041885">
    <property type="entry name" value="MAN1_winged_helix_dom"/>
</dbReference>
<comment type="caution">
    <text evidence="10">The sequence shown here is derived from an EMBL/GenBank/DDBJ whole genome shotgun (WGS) entry which is preliminary data.</text>
</comment>
<keyword evidence="6" id="KW-0539">Nucleus</keyword>
<dbReference type="GO" id="GO:0005783">
    <property type="term" value="C:endoplasmic reticulum"/>
    <property type="evidence" value="ECO:0007669"/>
    <property type="project" value="TreeGrafter"/>
</dbReference>
<evidence type="ECO:0000256" key="7">
    <source>
        <dbReference type="SAM" id="MobiDB-lite"/>
    </source>
</evidence>
<feature type="compositionally biased region" description="Basic and acidic residues" evidence="7">
    <location>
        <begin position="160"/>
        <end position="174"/>
    </location>
</feature>
<feature type="transmembrane region" description="Helical" evidence="8">
    <location>
        <begin position="487"/>
        <end position="505"/>
    </location>
</feature>
<keyword evidence="11" id="KW-1185">Reference proteome</keyword>
<gene>
    <name evidence="10" type="primary">SRC1_1</name>
    <name evidence="10" type="ORF">BG011_003804</name>
</gene>
<accession>A0A9P6U3J3</accession>
<dbReference type="GO" id="GO:0005637">
    <property type="term" value="C:nuclear inner membrane"/>
    <property type="evidence" value="ECO:0007669"/>
    <property type="project" value="UniProtKB-SubCell"/>
</dbReference>
<feature type="transmembrane region" description="Helical" evidence="8">
    <location>
        <begin position="273"/>
        <end position="291"/>
    </location>
</feature>
<keyword evidence="3 8" id="KW-0812">Transmembrane</keyword>
<comment type="subcellular location">
    <subcellularLocation>
        <location evidence="1">Nucleus inner membrane</location>
    </subcellularLocation>
</comment>
<sequence>MDQIREILIQHHVKPPTGSVRKQQLVDLFNEHIRPQVPELSDSERAIAADVDQAEYASTPRTRRRQTKGAAEAEVEQSPSKPKVKRSNSRVSSKAVKKEVEPKDSELPRGRKPRKSGLLSEDDNEPSSSKPRRVKKESSGGVRAKSKNFSDENPFQSGGESDRGRGRSKARDGPGYRTRSRSRQSTQRVARDSHTTAVRDRISKAPQQPAFSEFMHTPPPPAVAAEPESSQSASKASRARKLSVSDLPPPKPLHLSSTLPDTRDFKEILRRNMVSIGVVVGAILMAYGVWYRQARFDIGFCTENEPSSSGGWLYPSCIPCPDYATCPSPHEDPICPPEYLLKPQLLSFGNMLPLTPVCVLNKAKEYQSLQVADAAEKLVHIHAGNVECSILGTPAAKDSVEYQARRGISTNELRFQLEQLKDASVSEEDFSHYWDRALRELRQRTDKVVFELGLADEERIRSLRPRKSLSCRLRQALVGWIIKFRPFLFALIMSIVGGLAIRAYITRRRRDAKTISGLVQNVLAKLSDQAHYHYIDPVVYSEPFLPQTHLRDALLPNIHSAARRQEIWDKVQGIVERNSNVRTSSQEVRGELHKVWEWIGAAGVLSQQAAVGGSAAASEGNGMLGGTGLMRGTPKAPPRMGLHGSFFGMRRQDSEYMNPENPLYPSLSQDFTLSQE</sequence>
<dbReference type="OrthoDB" id="2503928at2759"/>
<dbReference type="GO" id="GO:0071763">
    <property type="term" value="P:nuclear membrane organization"/>
    <property type="evidence" value="ECO:0007669"/>
    <property type="project" value="TreeGrafter"/>
</dbReference>
<feature type="region of interest" description="Disordered" evidence="7">
    <location>
        <begin position="35"/>
        <end position="259"/>
    </location>
</feature>
<evidence type="ECO:0000256" key="4">
    <source>
        <dbReference type="ARBA" id="ARBA00022989"/>
    </source>
</evidence>
<protein>
    <submittedName>
        <fullName evidence="10">Inner nuclear membrane protein enriched at telomere/subtelomere region</fullName>
    </submittedName>
</protein>
<proteinExistence type="predicted"/>
<evidence type="ECO:0000256" key="8">
    <source>
        <dbReference type="SAM" id="Phobius"/>
    </source>
</evidence>
<dbReference type="PANTHER" id="PTHR47808:SF2">
    <property type="entry name" value="LEM DOMAIN-CONTAINING PROTEIN 2"/>
    <property type="match status" value="1"/>
</dbReference>
<dbReference type="InterPro" id="IPR044780">
    <property type="entry name" value="Heh2/Src1"/>
</dbReference>
<keyword evidence="2" id="KW-0597">Phosphoprotein</keyword>
<evidence type="ECO:0000256" key="2">
    <source>
        <dbReference type="ARBA" id="ARBA00022553"/>
    </source>
</evidence>
<dbReference type="GO" id="GO:0034399">
    <property type="term" value="C:nuclear periphery"/>
    <property type="evidence" value="ECO:0007669"/>
    <property type="project" value="TreeGrafter"/>
</dbReference>
<dbReference type="AlphaFoldDB" id="A0A9P6U3J3"/>
<evidence type="ECO:0000313" key="11">
    <source>
        <dbReference type="Proteomes" id="UP000726737"/>
    </source>
</evidence>
<dbReference type="PANTHER" id="PTHR47808">
    <property type="entry name" value="INNER NUCLEAR MEMBRANE PROTEIN HEH2-RELATED"/>
    <property type="match status" value="1"/>
</dbReference>
<evidence type="ECO:0000256" key="6">
    <source>
        <dbReference type="ARBA" id="ARBA00023242"/>
    </source>
</evidence>
<feature type="compositionally biased region" description="Low complexity" evidence="7">
    <location>
        <begin position="223"/>
        <end position="236"/>
    </location>
</feature>
<organism evidence="10 11">
    <name type="scientific">Mortierella polycephala</name>
    <dbReference type="NCBI Taxonomy" id="41804"/>
    <lineage>
        <taxon>Eukaryota</taxon>
        <taxon>Fungi</taxon>
        <taxon>Fungi incertae sedis</taxon>
        <taxon>Mucoromycota</taxon>
        <taxon>Mortierellomycotina</taxon>
        <taxon>Mortierellomycetes</taxon>
        <taxon>Mortierellales</taxon>
        <taxon>Mortierellaceae</taxon>
        <taxon>Mortierella</taxon>
    </lineage>
</organism>
<keyword evidence="4 8" id="KW-1133">Transmembrane helix</keyword>
<evidence type="ECO:0000259" key="9">
    <source>
        <dbReference type="Pfam" id="PF09402"/>
    </source>
</evidence>
<name>A0A9P6U3J3_9FUNG</name>
<dbReference type="EMBL" id="JAAAJA010000249">
    <property type="protein sequence ID" value="KAG0257694.1"/>
    <property type="molecule type" value="Genomic_DNA"/>
</dbReference>
<dbReference type="GO" id="GO:0003682">
    <property type="term" value="F:chromatin binding"/>
    <property type="evidence" value="ECO:0007669"/>
    <property type="project" value="InterPro"/>
</dbReference>
<dbReference type="InterPro" id="IPR018996">
    <property type="entry name" value="Man1/Src1-like_C"/>
</dbReference>
<evidence type="ECO:0000256" key="1">
    <source>
        <dbReference type="ARBA" id="ARBA00004540"/>
    </source>
</evidence>
<feature type="compositionally biased region" description="Basic and acidic residues" evidence="7">
    <location>
        <begin position="96"/>
        <end position="109"/>
    </location>
</feature>
<feature type="domain" description="Man1/Src1-like C-terminal" evidence="9">
    <location>
        <begin position="282"/>
        <end position="600"/>
    </location>
</feature>
<dbReference type="Pfam" id="PF09402">
    <property type="entry name" value="MSC"/>
    <property type="match status" value="1"/>
</dbReference>
<evidence type="ECO:0000256" key="5">
    <source>
        <dbReference type="ARBA" id="ARBA00023136"/>
    </source>
</evidence>
<keyword evidence="5 8" id="KW-0472">Membrane</keyword>
<dbReference type="Proteomes" id="UP000726737">
    <property type="component" value="Unassembled WGS sequence"/>
</dbReference>
<feature type="compositionally biased region" description="Basic and acidic residues" evidence="7">
    <location>
        <begin position="189"/>
        <end position="203"/>
    </location>
</feature>
<evidence type="ECO:0000313" key="10">
    <source>
        <dbReference type="EMBL" id="KAG0257694.1"/>
    </source>
</evidence>
<evidence type="ECO:0000256" key="3">
    <source>
        <dbReference type="ARBA" id="ARBA00022692"/>
    </source>
</evidence>
<dbReference type="Gene3D" id="1.10.10.1180">
    <property type="entry name" value="MAN1, winged-helix domain"/>
    <property type="match status" value="1"/>
</dbReference>
<reference evidence="10" key="1">
    <citation type="journal article" date="2020" name="Fungal Divers.">
        <title>Resolving the Mortierellaceae phylogeny through synthesis of multi-gene phylogenetics and phylogenomics.</title>
        <authorList>
            <person name="Vandepol N."/>
            <person name="Liber J."/>
            <person name="Desiro A."/>
            <person name="Na H."/>
            <person name="Kennedy M."/>
            <person name="Barry K."/>
            <person name="Grigoriev I.V."/>
            <person name="Miller A.N."/>
            <person name="O'Donnell K."/>
            <person name="Stajich J.E."/>
            <person name="Bonito G."/>
        </authorList>
    </citation>
    <scope>NUCLEOTIDE SEQUENCE</scope>
    <source>
        <strain evidence="10">KOD948</strain>
    </source>
</reference>